<evidence type="ECO:0000313" key="11">
    <source>
        <dbReference type="Proteomes" id="UP000053695"/>
    </source>
</evidence>
<dbReference type="GO" id="GO:0008652">
    <property type="term" value="P:amino acid biosynthetic process"/>
    <property type="evidence" value="ECO:0007669"/>
    <property type="project" value="UniProtKB-KW"/>
</dbReference>
<dbReference type="PATRIC" id="fig|1069083.5.peg.1233"/>
<sequence>MLIVKKTEHLEGKVNAPPSKSYTHRAVIGASLAEGVSKIKYPLWGEDCLASVRGCESLGAKVKLDKDVWFIEGGNFKTPDDVINVGNSGTTLRILTSISSLIPKGYAILTGDSSIRKRPMQPLLDALKQININAFSSKLNGTAPIIVESGKINGNVVKIRGDISSQFITSLLMLLPFNKEDSEIILTTPLKSKPYIDVTIDILDKFGIKVDETEKGFLVYGNQRYRPIDYIIEGDYSSSSYIIAAGILINSHIEIYNLFKDSKQGDKAIIEIVKDMGADIKVKKDCVIVEGEYNLRGIDVDIKDIPDLLPTIAVLACFAEGKTEIYNGEHVRYKETDRIKACYTELKKMGANIKEKEDGLIIEGVKKLKGARLNTYNDHRLVMAFTVAGLKAEGESIIEGEEAVKVSFPNFIEVMKSLGANIEVC</sequence>
<dbReference type="HAMAP" id="MF_00210">
    <property type="entry name" value="EPSP_synth"/>
    <property type="match status" value="1"/>
</dbReference>
<dbReference type="UniPathway" id="UPA00053">
    <property type="reaction ID" value="UER00089"/>
</dbReference>
<feature type="binding site" evidence="8">
    <location>
        <position position="89"/>
    </location>
    <ligand>
        <name>phosphoenolpyruvate</name>
        <dbReference type="ChEBI" id="CHEBI:58702"/>
    </ligand>
</feature>
<feature type="domain" description="Enolpyruvate transferase" evidence="9">
    <location>
        <begin position="5"/>
        <end position="415"/>
    </location>
</feature>
<feature type="binding site" evidence="8">
    <location>
        <position position="192"/>
    </location>
    <ligand>
        <name>3-phosphoshikimate</name>
        <dbReference type="ChEBI" id="CHEBI:145989"/>
    </ligand>
</feature>
<dbReference type="RefSeq" id="WP_004593506.1">
    <property type="nucleotide sequence ID" value="NZ_APMM01000052.1"/>
</dbReference>
<feature type="binding site" evidence="8">
    <location>
        <position position="166"/>
    </location>
    <ligand>
        <name>3-phosphoshikimate</name>
        <dbReference type="ChEBI" id="CHEBI:145989"/>
    </ligand>
</feature>
<evidence type="ECO:0000256" key="4">
    <source>
        <dbReference type="ARBA" id="ARBA00022605"/>
    </source>
</evidence>
<evidence type="ECO:0000256" key="1">
    <source>
        <dbReference type="ARBA" id="ARBA00004811"/>
    </source>
</evidence>
<keyword evidence="11" id="KW-1185">Reference proteome</keyword>
<proteinExistence type="inferred from homology"/>
<comment type="subunit">
    <text evidence="8">Monomer.</text>
</comment>
<comment type="catalytic activity">
    <reaction evidence="7">
        <text>3-phosphoshikimate + phosphoenolpyruvate = 5-O-(1-carboxyvinyl)-3-phosphoshikimate + phosphate</text>
        <dbReference type="Rhea" id="RHEA:21256"/>
        <dbReference type="ChEBI" id="CHEBI:43474"/>
        <dbReference type="ChEBI" id="CHEBI:57701"/>
        <dbReference type="ChEBI" id="CHEBI:58702"/>
        <dbReference type="ChEBI" id="CHEBI:145989"/>
        <dbReference type="EC" id="2.5.1.19"/>
    </reaction>
    <physiologicalReaction direction="left-to-right" evidence="7">
        <dbReference type="Rhea" id="RHEA:21257"/>
    </physiologicalReaction>
</comment>
<feature type="active site" description="Proton acceptor" evidence="8">
    <location>
        <position position="307"/>
    </location>
</feature>
<accession>N6VRA5</accession>
<dbReference type="GO" id="GO:0009423">
    <property type="term" value="P:chorismate biosynthetic process"/>
    <property type="evidence" value="ECO:0007669"/>
    <property type="project" value="UniProtKB-UniRule"/>
</dbReference>
<dbReference type="Proteomes" id="UP000053695">
    <property type="component" value="Unassembled WGS sequence"/>
</dbReference>
<gene>
    <name evidence="8" type="primary">aroA</name>
    <name evidence="10" type="ORF">J422_06336</name>
</gene>
<feature type="binding site" evidence="8">
    <location>
        <position position="25"/>
    </location>
    <ligand>
        <name>3-phosphoshikimate</name>
        <dbReference type="ChEBI" id="CHEBI:145989"/>
    </ligand>
</feature>
<dbReference type="Pfam" id="PF00275">
    <property type="entry name" value="EPSP_synthase"/>
    <property type="match status" value="1"/>
</dbReference>
<feature type="binding site" evidence="8">
    <location>
        <position position="164"/>
    </location>
    <ligand>
        <name>3-phosphoshikimate</name>
        <dbReference type="ChEBI" id="CHEBI:145989"/>
    </ligand>
</feature>
<dbReference type="AlphaFoldDB" id="N6VRA5"/>
<feature type="binding site" evidence="8">
    <location>
        <position position="334"/>
    </location>
    <ligand>
        <name>3-phosphoshikimate</name>
        <dbReference type="ChEBI" id="CHEBI:145989"/>
    </ligand>
</feature>
<dbReference type="EC" id="2.5.1.19" evidence="8"/>
<dbReference type="GO" id="GO:0003866">
    <property type="term" value="F:3-phosphoshikimate 1-carboxyvinyltransferase activity"/>
    <property type="evidence" value="ECO:0007669"/>
    <property type="project" value="UniProtKB-UniRule"/>
</dbReference>
<evidence type="ECO:0000256" key="5">
    <source>
        <dbReference type="ARBA" id="ARBA00022679"/>
    </source>
</evidence>
<feature type="binding site" evidence="8">
    <location>
        <position position="380"/>
    </location>
    <ligand>
        <name>phosphoenolpyruvate</name>
        <dbReference type="ChEBI" id="CHEBI:58702"/>
    </ligand>
</feature>
<keyword evidence="3 8" id="KW-0963">Cytoplasm</keyword>
<feature type="binding site" evidence="8">
    <location>
        <position position="166"/>
    </location>
    <ligand>
        <name>phosphoenolpyruvate</name>
        <dbReference type="ChEBI" id="CHEBI:58702"/>
    </ligand>
</feature>
<dbReference type="InterPro" id="IPR006264">
    <property type="entry name" value="EPSP_synthase"/>
</dbReference>
<comment type="subcellular location">
    <subcellularLocation>
        <location evidence="8">Cytoplasm</location>
    </subcellularLocation>
</comment>
<dbReference type="PANTHER" id="PTHR21090">
    <property type="entry name" value="AROM/DEHYDROQUINATE SYNTHASE"/>
    <property type="match status" value="1"/>
</dbReference>
<evidence type="ECO:0000259" key="9">
    <source>
        <dbReference type="Pfam" id="PF00275"/>
    </source>
</evidence>
<dbReference type="FunFam" id="3.65.10.10:FF:000012">
    <property type="entry name" value="Pentafunctional AROM polypeptide"/>
    <property type="match status" value="1"/>
</dbReference>
<keyword evidence="4 8" id="KW-0028">Amino-acid biosynthesis</keyword>
<comment type="function">
    <text evidence="8">Catalyzes the transfer of the enolpyruvyl moiety of phosphoenolpyruvate (PEP) to the 5-hydroxyl of shikimate-3-phosphate (S3P) to produce enolpyruvyl shikimate-3-phosphate and inorganic phosphate.</text>
</comment>
<feature type="binding site" evidence="8">
    <location>
        <position position="20"/>
    </location>
    <ligand>
        <name>3-phosphoshikimate</name>
        <dbReference type="ChEBI" id="CHEBI:145989"/>
    </ligand>
</feature>
<feature type="binding site" evidence="8">
    <location>
        <position position="165"/>
    </location>
    <ligand>
        <name>3-phosphoshikimate</name>
        <dbReference type="ChEBI" id="CHEBI:145989"/>
    </ligand>
</feature>
<feature type="binding site" evidence="8">
    <location>
        <position position="338"/>
    </location>
    <ligand>
        <name>phosphoenolpyruvate</name>
        <dbReference type="ChEBI" id="CHEBI:58702"/>
    </ligand>
</feature>
<dbReference type="CDD" id="cd01556">
    <property type="entry name" value="EPSP_synthase"/>
    <property type="match status" value="1"/>
</dbReference>
<dbReference type="SUPFAM" id="SSF55205">
    <property type="entry name" value="EPT/RTPC-like"/>
    <property type="match status" value="1"/>
</dbReference>
<feature type="binding site" evidence="8">
    <location>
        <position position="20"/>
    </location>
    <ligand>
        <name>phosphoenolpyruvate</name>
        <dbReference type="ChEBI" id="CHEBI:58702"/>
    </ligand>
</feature>
<dbReference type="STRING" id="1069083.GCA_000371805_01306"/>
<dbReference type="InterPro" id="IPR023193">
    <property type="entry name" value="EPSP_synthase_CS"/>
</dbReference>
<reference evidence="10 11" key="1">
    <citation type="journal article" date="2013" name="Genome Announc.">
        <title>Draft Genome Sequence of a Highly Flagellated, Fast-Swimming Archaeon, Methanocaldococcus villosus Strain KIN24-T80 (DSM 22612).</title>
        <authorList>
            <person name="Thennarasu S."/>
            <person name="Polireddy D."/>
            <person name="Antony A."/>
            <person name="Yada M.R."/>
            <person name="Algarawi S."/>
            <person name="Sivakumar N."/>
        </authorList>
    </citation>
    <scope>NUCLEOTIDE SEQUENCE [LARGE SCALE GENOMIC DNA]</scope>
    <source>
        <strain evidence="10 11">KIN24-T80</strain>
    </source>
</reference>
<dbReference type="Gene3D" id="3.65.10.10">
    <property type="entry name" value="Enolpyruvate transferase domain"/>
    <property type="match status" value="2"/>
</dbReference>
<evidence type="ECO:0000256" key="2">
    <source>
        <dbReference type="ARBA" id="ARBA00009948"/>
    </source>
</evidence>
<feature type="binding site" evidence="8">
    <location>
        <position position="118"/>
    </location>
    <ligand>
        <name>phosphoenolpyruvate</name>
        <dbReference type="ChEBI" id="CHEBI:58702"/>
    </ligand>
</feature>
<name>N6VRA5_9EURY</name>
<dbReference type="PROSITE" id="PS00885">
    <property type="entry name" value="EPSP_SYNTHASE_2"/>
    <property type="match status" value="1"/>
</dbReference>
<evidence type="ECO:0000256" key="8">
    <source>
        <dbReference type="HAMAP-Rule" id="MF_00210"/>
    </source>
</evidence>
<dbReference type="PANTHER" id="PTHR21090:SF5">
    <property type="entry name" value="PENTAFUNCTIONAL AROM POLYPEPTIDE"/>
    <property type="match status" value="1"/>
</dbReference>
<dbReference type="InterPro" id="IPR036968">
    <property type="entry name" value="Enolpyruvate_Tfrase_sf"/>
</dbReference>
<dbReference type="NCBIfam" id="TIGR01356">
    <property type="entry name" value="aroA"/>
    <property type="match status" value="1"/>
</dbReference>
<dbReference type="PROSITE" id="PS00104">
    <property type="entry name" value="EPSP_SYNTHASE_1"/>
    <property type="match status" value="1"/>
</dbReference>
<comment type="pathway">
    <text evidence="1">Metabolic intermediate biosynthesis; chorismate biosynthesis; chorismate from D-erythrose 4-phosphate and phosphoenolpyruvate: step 6/7.</text>
</comment>
<feature type="binding site" evidence="8">
    <location>
        <position position="307"/>
    </location>
    <ligand>
        <name>3-phosphoshikimate</name>
        <dbReference type="ChEBI" id="CHEBI:145989"/>
    </ligand>
</feature>
<dbReference type="OrthoDB" id="43788at2157"/>
<comment type="similarity">
    <text evidence="2 8">Belongs to the EPSP synthase family.</text>
</comment>
<dbReference type="InterPro" id="IPR001986">
    <property type="entry name" value="Enolpyruvate_Tfrase_dom"/>
</dbReference>
<protein>
    <recommendedName>
        <fullName evidence="8">3-phosphoshikimate 1-carboxyvinyltransferase</fullName>
        <ecNumber evidence="8">2.5.1.19</ecNumber>
    </recommendedName>
    <alternativeName>
        <fullName evidence="8">5-enolpyruvylshikimate-3-phosphate synthase</fullName>
        <shortName evidence="8">EPSP synthase</shortName>
        <shortName evidence="8">EPSPS</shortName>
    </alternativeName>
</protein>
<evidence type="ECO:0000256" key="7">
    <source>
        <dbReference type="ARBA" id="ARBA00044633"/>
    </source>
</evidence>
<keyword evidence="5 8" id="KW-0808">Transferase</keyword>
<dbReference type="PIRSF" id="PIRSF000505">
    <property type="entry name" value="EPSPS"/>
    <property type="match status" value="1"/>
</dbReference>
<evidence type="ECO:0000256" key="3">
    <source>
        <dbReference type="ARBA" id="ARBA00022490"/>
    </source>
</evidence>
<comment type="caution">
    <text evidence="10">The sequence shown here is derived from an EMBL/GenBank/DDBJ whole genome shotgun (WGS) entry which is preliminary data.</text>
</comment>
<comment type="caution">
    <text evidence="8">Lacks conserved residue(s) required for the propagation of feature annotation.</text>
</comment>
<dbReference type="EMBL" id="APMM01000052">
    <property type="protein sequence ID" value="ENN95686.1"/>
    <property type="molecule type" value="Genomic_DNA"/>
</dbReference>
<dbReference type="GO" id="GO:0009073">
    <property type="term" value="P:aromatic amino acid family biosynthetic process"/>
    <property type="evidence" value="ECO:0007669"/>
    <property type="project" value="UniProtKB-KW"/>
</dbReference>
<evidence type="ECO:0000256" key="6">
    <source>
        <dbReference type="ARBA" id="ARBA00023141"/>
    </source>
</evidence>
<organism evidence="10 11">
    <name type="scientific">Methanocaldococcus villosus KIN24-T80</name>
    <dbReference type="NCBI Taxonomy" id="1069083"/>
    <lineage>
        <taxon>Archaea</taxon>
        <taxon>Methanobacteriati</taxon>
        <taxon>Methanobacteriota</taxon>
        <taxon>Methanomada group</taxon>
        <taxon>Methanococci</taxon>
        <taxon>Methanococcales</taxon>
        <taxon>Methanocaldococcaceae</taxon>
        <taxon>Methanocaldococcus</taxon>
    </lineage>
</organism>
<dbReference type="InterPro" id="IPR013792">
    <property type="entry name" value="RNA3'P_cycl/enolpyr_Trfase_a/b"/>
</dbReference>
<keyword evidence="6 8" id="KW-0057">Aromatic amino acid biosynthesis</keyword>
<feature type="binding site" evidence="8">
    <location>
        <position position="21"/>
    </location>
    <ligand>
        <name>3-phosphoshikimate</name>
        <dbReference type="ChEBI" id="CHEBI:145989"/>
    </ligand>
</feature>
<evidence type="ECO:0000313" key="10">
    <source>
        <dbReference type="EMBL" id="ENN95686.1"/>
    </source>
</evidence>
<dbReference type="GO" id="GO:0005737">
    <property type="term" value="C:cytoplasm"/>
    <property type="evidence" value="ECO:0007669"/>
    <property type="project" value="UniProtKB-SubCell"/>
</dbReference>